<proteinExistence type="predicted"/>
<name>A0A1L9MT31_ASPTC</name>
<sequence length="224" mass="24901">MPIPSVGAGFTQQEAVFQYPASGNQPPDRLLAADDNAIAQGLASQLYSLYDVLGHSSGYSMRTGPLEDHRVEAGIDENCQWKVAKRYHNTWLYTSMETQATGLSVPRLHIGTRVDTWHAACSWANSTPEQNNKPSITEEEPRGYASCSWNIHSKCGLHFTPHDQAIQRHIGVYFTATLDYRVPICSATSKCVNTGKSAWYWLAFELPNVSIKGHNPLMMWSAKA</sequence>
<keyword evidence="2" id="KW-1185">Reference proteome</keyword>
<dbReference type="OrthoDB" id="10601415at2759"/>
<dbReference type="Proteomes" id="UP000184304">
    <property type="component" value="Unassembled WGS sequence"/>
</dbReference>
<evidence type="ECO:0000313" key="2">
    <source>
        <dbReference type="Proteomes" id="UP000184304"/>
    </source>
</evidence>
<protein>
    <submittedName>
        <fullName evidence="1">Uncharacterized protein</fullName>
    </submittedName>
</protein>
<dbReference type="VEuPathDB" id="FungiDB:ASPTUDRAFT_33132"/>
<accession>A0A1L9MT31</accession>
<dbReference type="AlphaFoldDB" id="A0A1L9MT31"/>
<dbReference type="EMBL" id="KV878207">
    <property type="protein sequence ID" value="OJI80203.1"/>
    <property type="molecule type" value="Genomic_DNA"/>
</dbReference>
<reference evidence="2" key="1">
    <citation type="journal article" date="2017" name="Genome Biol.">
        <title>Comparative genomics reveals high biological diversity and specific adaptations in the industrially and medically important fungal genus Aspergillus.</title>
        <authorList>
            <person name="de Vries R.P."/>
            <person name="Riley R."/>
            <person name="Wiebenga A."/>
            <person name="Aguilar-Osorio G."/>
            <person name="Amillis S."/>
            <person name="Uchima C.A."/>
            <person name="Anderluh G."/>
            <person name="Asadollahi M."/>
            <person name="Askin M."/>
            <person name="Barry K."/>
            <person name="Battaglia E."/>
            <person name="Bayram O."/>
            <person name="Benocci T."/>
            <person name="Braus-Stromeyer S.A."/>
            <person name="Caldana C."/>
            <person name="Canovas D."/>
            <person name="Cerqueira G.C."/>
            <person name="Chen F."/>
            <person name="Chen W."/>
            <person name="Choi C."/>
            <person name="Clum A."/>
            <person name="Dos Santos R.A."/>
            <person name="Damasio A.R."/>
            <person name="Diallinas G."/>
            <person name="Emri T."/>
            <person name="Fekete E."/>
            <person name="Flipphi M."/>
            <person name="Freyberg S."/>
            <person name="Gallo A."/>
            <person name="Gournas C."/>
            <person name="Habgood R."/>
            <person name="Hainaut M."/>
            <person name="Harispe M.L."/>
            <person name="Henrissat B."/>
            <person name="Hilden K.S."/>
            <person name="Hope R."/>
            <person name="Hossain A."/>
            <person name="Karabika E."/>
            <person name="Karaffa L."/>
            <person name="Karanyi Z."/>
            <person name="Krasevec N."/>
            <person name="Kuo A."/>
            <person name="Kusch H."/>
            <person name="LaButti K."/>
            <person name="Lagendijk E.L."/>
            <person name="Lapidus A."/>
            <person name="Levasseur A."/>
            <person name="Lindquist E."/>
            <person name="Lipzen A."/>
            <person name="Logrieco A.F."/>
            <person name="MacCabe A."/>
            <person name="Maekelae M.R."/>
            <person name="Malavazi I."/>
            <person name="Melin P."/>
            <person name="Meyer V."/>
            <person name="Mielnichuk N."/>
            <person name="Miskei M."/>
            <person name="Molnar A.P."/>
            <person name="Mule G."/>
            <person name="Ngan C.Y."/>
            <person name="Orejas M."/>
            <person name="Orosz E."/>
            <person name="Ouedraogo J.P."/>
            <person name="Overkamp K.M."/>
            <person name="Park H.-S."/>
            <person name="Perrone G."/>
            <person name="Piumi F."/>
            <person name="Punt P.J."/>
            <person name="Ram A.F."/>
            <person name="Ramon A."/>
            <person name="Rauscher S."/>
            <person name="Record E."/>
            <person name="Riano-Pachon D.M."/>
            <person name="Robert V."/>
            <person name="Roehrig J."/>
            <person name="Ruller R."/>
            <person name="Salamov A."/>
            <person name="Salih N.S."/>
            <person name="Samson R.A."/>
            <person name="Sandor E."/>
            <person name="Sanguinetti M."/>
            <person name="Schuetze T."/>
            <person name="Sepcic K."/>
            <person name="Shelest E."/>
            <person name="Sherlock G."/>
            <person name="Sophianopoulou V."/>
            <person name="Squina F.M."/>
            <person name="Sun H."/>
            <person name="Susca A."/>
            <person name="Todd R.B."/>
            <person name="Tsang A."/>
            <person name="Unkles S.E."/>
            <person name="van de Wiele N."/>
            <person name="van Rossen-Uffink D."/>
            <person name="Oliveira J.V."/>
            <person name="Vesth T.C."/>
            <person name="Visser J."/>
            <person name="Yu J.-H."/>
            <person name="Zhou M."/>
            <person name="Andersen M.R."/>
            <person name="Archer D.B."/>
            <person name="Baker S.E."/>
            <person name="Benoit I."/>
            <person name="Brakhage A.A."/>
            <person name="Braus G.H."/>
            <person name="Fischer R."/>
            <person name="Frisvad J.C."/>
            <person name="Goldman G.H."/>
            <person name="Houbraken J."/>
            <person name="Oakley B."/>
            <person name="Pocsi I."/>
            <person name="Scazzocchio C."/>
            <person name="Seiboth B."/>
            <person name="vanKuyk P.A."/>
            <person name="Wortman J."/>
            <person name="Dyer P.S."/>
            <person name="Grigoriev I.V."/>
        </authorList>
    </citation>
    <scope>NUCLEOTIDE SEQUENCE [LARGE SCALE GENOMIC DNA]</scope>
    <source>
        <strain evidence="2">CBS 134.48</strain>
    </source>
</reference>
<gene>
    <name evidence="1" type="ORF">ASPTUDRAFT_33132</name>
</gene>
<evidence type="ECO:0000313" key="1">
    <source>
        <dbReference type="EMBL" id="OJI80203.1"/>
    </source>
</evidence>
<organism evidence="1 2">
    <name type="scientific">Aspergillus tubingensis (strain CBS 134.48)</name>
    <dbReference type="NCBI Taxonomy" id="767770"/>
    <lineage>
        <taxon>Eukaryota</taxon>
        <taxon>Fungi</taxon>
        <taxon>Dikarya</taxon>
        <taxon>Ascomycota</taxon>
        <taxon>Pezizomycotina</taxon>
        <taxon>Eurotiomycetes</taxon>
        <taxon>Eurotiomycetidae</taxon>
        <taxon>Eurotiales</taxon>
        <taxon>Aspergillaceae</taxon>
        <taxon>Aspergillus</taxon>
        <taxon>Aspergillus subgen. Circumdati</taxon>
    </lineage>
</organism>